<evidence type="ECO:0000256" key="7">
    <source>
        <dbReference type="ARBA" id="ARBA00022723"/>
    </source>
</evidence>
<organism evidence="11 12">
    <name type="scientific">Gordonia polyisoprenivorans</name>
    <dbReference type="NCBI Taxonomy" id="84595"/>
    <lineage>
        <taxon>Bacteria</taxon>
        <taxon>Bacillati</taxon>
        <taxon>Actinomycetota</taxon>
        <taxon>Actinomycetes</taxon>
        <taxon>Mycobacteriales</taxon>
        <taxon>Gordoniaceae</taxon>
        <taxon>Gordonia</taxon>
    </lineage>
</organism>
<comment type="cofactor">
    <cofactor evidence="1">
        <name>FMN</name>
        <dbReference type="ChEBI" id="CHEBI:58210"/>
    </cofactor>
</comment>
<dbReference type="AlphaFoldDB" id="A0A846WXB2"/>
<protein>
    <submittedName>
        <fullName evidence="11">NADH-quinone oxidoreductase</fullName>
    </submittedName>
</protein>
<dbReference type="EMBL" id="JAAXPC010000028">
    <property type="protein sequence ID" value="NKY05081.1"/>
    <property type="molecule type" value="Genomic_DNA"/>
</dbReference>
<accession>A0A846WXB2</accession>
<keyword evidence="5" id="KW-0285">Flavoprotein</keyword>
<dbReference type="PANTHER" id="PTHR11780:SF10">
    <property type="entry name" value="NADH DEHYDROGENASE [UBIQUINONE] FLAVOPROTEIN 1, MITOCHONDRIAL"/>
    <property type="match status" value="1"/>
</dbReference>
<evidence type="ECO:0000256" key="2">
    <source>
        <dbReference type="ARBA" id="ARBA00001966"/>
    </source>
</evidence>
<gene>
    <name evidence="11" type="ORF">HGA05_26330</name>
</gene>
<dbReference type="InterPro" id="IPR019554">
    <property type="entry name" value="Soluble_ligand-bd"/>
</dbReference>
<keyword evidence="4" id="KW-0004">4Fe-4S</keyword>
<dbReference type="SUPFAM" id="SSF142019">
    <property type="entry name" value="Nqo1 FMN-binding domain-like"/>
    <property type="match status" value="1"/>
</dbReference>
<sequence>MTDLIDLVSRAGLGGRGGAGFPTAVKLRAAQERNAVVVINACDGEPEAAKDGAVIARHLDEVHAAAHRIAADNTLIAAHRGSDTLARLQAAGARWLEVPNRYVASEESSLASLAAGGPAQPLMRFAPITSGARDAAGRPIAPTVVLNAETVWRIEQIARRGPEWFRSYGTDDEPGPRLVTIGGAVRRPGVYETAAGVSLAHLLDLAGGPTGPSEFLWLNGVGGGLIPTQAAQTVRWSRAGLRPHGLGVGPAIVHAVPAHTNIWELVAGVVARAIGDSAGQCGPCVFGLPALAEVVHRVIEGRGTVADRRLLARRLSLLHGRGACRHPDGVAGFVESALRVAGHRLPAPAAFSTTTDGEVA</sequence>
<evidence type="ECO:0000256" key="6">
    <source>
        <dbReference type="ARBA" id="ARBA00022643"/>
    </source>
</evidence>
<dbReference type="InterPro" id="IPR050837">
    <property type="entry name" value="ComplexI_51kDa_subunit"/>
</dbReference>
<dbReference type="PANTHER" id="PTHR11780">
    <property type="entry name" value="NADH-UBIQUINONE OXIDOREDUCTASE FLAVOPROTEIN 1 NDUFV1"/>
    <property type="match status" value="1"/>
</dbReference>
<reference evidence="11 12" key="1">
    <citation type="submission" date="2020-04" db="EMBL/GenBank/DDBJ databases">
        <title>MicrobeNet Type strains.</title>
        <authorList>
            <person name="Nicholson A.C."/>
        </authorList>
    </citation>
    <scope>NUCLEOTIDE SEQUENCE [LARGE SCALE GENOMIC DNA]</scope>
    <source>
        <strain evidence="11 12">ATCC BAA-14</strain>
    </source>
</reference>
<dbReference type="Pfam" id="PF10589">
    <property type="entry name" value="NADH_4Fe-4S"/>
    <property type="match status" value="1"/>
</dbReference>
<dbReference type="InterPro" id="IPR019575">
    <property type="entry name" value="Nuop51_4Fe4S-bd"/>
</dbReference>
<comment type="similarity">
    <text evidence="3">Belongs to the complex I 51 kDa subunit family.</text>
</comment>
<comment type="caution">
    <text evidence="11">The sequence shown here is derived from an EMBL/GenBank/DDBJ whole genome shotgun (WGS) entry which is preliminary data.</text>
</comment>
<dbReference type="Gene3D" id="1.20.1440.230">
    <property type="entry name" value="NADH-ubiquinone oxidoreductase 51kDa subunit, iron-sulphur binding domain"/>
    <property type="match status" value="1"/>
</dbReference>
<dbReference type="Pfam" id="PF10531">
    <property type="entry name" value="SLBB"/>
    <property type="match status" value="1"/>
</dbReference>
<dbReference type="RefSeq" id="WP_006367952.1">
    <property type="nucleotide sequence ID" value="NZ_JAAXPC010000028.1"/>
</dbReference>
<proteinExistence type="inferred from homology"/>
<evidence type="ECO:0000313" key="12">
    <source>
        <dbReference type="Proteomes" id="UP000563898"/>
    </source>
</evidence>
<dbReference type="GO" id="GO:0046872">
    <property type="term" value="F:metal ion binding"/>
    <property type="evidence" value="ECO:0007669"/>
    <property type="project" value="UniProtKB-KW"/>
</dbReference>
<keyword evidence="8" id="KW-0408">Iron</keyword>
<keyword evidence="7" id="KW-0479">Metal-binding</keyword>
<comment type="cofactor">
    <cofactor evidence="2">
        <name>[4Fe-4S] cluster</name>
        <dbReference type="ChEBI" id="CHEBI:49883"/>
    </cofactor>
</comment>
<evidence type="ECO:0000259" key="10">
    <source>
        <dbReference type="SMART" id="SM00928"/>
    </source>
</evidence>
<evidence type="ECO:0000256" key="8">
    <source>
        <dbReference type="ARBA" id="ARBA00023004"/>
    </source>
</evidence>
<dbReference type="SUPFAM" id="SSF140490">
    <property type="entry name" value="Nqo1C-terminal domain-like"/>
    <property type="match status" value="1"/>
</dbReference>
<evidence type="ECO:0000256" key="5">
    <source>
        <dbReference type="ARBA" id="ARBA00022630"/>
    </source>
</evidence>
<evidence type="ECO:0000256" key="4">
    <source>
        <dbReference type="ARBA" id="ARBA00022485"/>
    </source>
</evidence>
<evidence type="ECO:0000313" key="11">
    <source>
        <dbReference type="EMBL" id="NKY05081.1"/>
    </source>
</evidence>
<keyword evidence="6" id="KW-0288">FMN</keyword>
<dbReference type="Pfam" id="PF01512">
    <property type="entry name" value="Complex1_51K"/>
    <property type="match status" value="1"/>
</dbReference>
<keyword evidence="9" id="KW-0411">Iron-sulfur</keyword>
<name>A0A846WXB2_9ACTN</name>
<dbReference type="SMART" id="SM00928">
    <property type="entry name" value="NADH_4Fe-4S"/>
    <property type="match status" value="1"/>
</dbReference>
<dbReference type="Proteomes" id="UP000563898">
    <property type="component" value="Unassembled WGS sequence"/>
</dbReference>
<dbReference type="Gene3D" id="3.10.20.600">
    <property type="match status" value="1"/>
</dbReference>
<dbReference type="SUPFAM" id="SSF142984">
    <property type="entry name" value="Nqo1 middle domain-like"/>
    <property type="match status" value="1"/>
</dbReference>
<dbReference type="InterPro" id="IPR037225">
    <property type="entry name" value="Nuo51_FMN-bd_sf"/>
</dbReference>
<feature type="domain" description="NADH-ubiquinone oxidoreductase 51kDa subunit iron-sulphur binding" evidence="10">
    <location>
        <begin position="267"/>
        <end position="308"/>
    </location>
</feature>
<dbReference type="Gene3D" id="3.40.50.11540">
    <property type="entry name" value="NADH-ubiquinone oxidoreductase 51kDa subunit"/>
    <property type="match status" value="1"/>
</dbReference>
<evidence type="ECO:0000256" key="9">
    <source>
        <dbReference type="ARBA" id="ARBA00023014"/>
    </source>
</evidence>
<evidence type="ECO:0000256" key="1">
    <source>
        <dbReference type="ARBA" id="ARBA00001917"/>
    </source>
</evidence>
<dbReference type="InterPro" id="IPR011538">
    <property type="entry name" value="Nuo51_FMN-bd"/>
</dbReference>
<evidence type="ECO:0000256" key="3">
    <source>
        <dbReference type="ARBA" id="ARBA00007523"/>
    </source>
</evidence>
<dbReference type="InterPro" id="IPR037207">
    <property type="entry name" value="Nuop51_4Fe4S-bd_sf"/>
</dbReference>
<dbReference type="GO" id="GO:0051539">
    <property type="term" value="F:4 iron, 4 sulfur cluster binding"/>
    <property type="evidence" value="ECO:0007669"/>
    <property type="project" value="UniProtKB-KW"/>
</dbReference>